<comment type="caution">
    <text evidence="1">The sequence shown here is derived from an EMBL/GenBank/DDBJ whole genome shotgun (WGS) entry which is preliminary data.</text>
</comment>
<proteinExistence type="predicted"/>
<evidence type="ECO:0000313" key="1">
    <source>
        <dbReference type="EMBL" id="KKN99329.1"/>
    </source>
</evidence>
<name>A0A0F9V5T6_9ZZZZ</name>
<evidence type="ECO:0008006" key="2">
    <source>
        <dbReference type="Google" id="ProtNLM"/>
    </source>
</evidence>
<sequence>MRKAAVIIWGGVALAACAPLNTYYKPGASVAMVERQTTQCQVDALAKVPVALQTLRTPPRFIPPRQICRSDGRCYTRAGYFEPGQTYTVDPGADLRKRVETQCMADAGFAPVSIPQCPAGIAKSAPVGRTTALPALNAKSCVIRNGDGSFQIVTQG</sequence>
<dbReference type="PROSITE" id="PS51257">
    <property type="entry name" value="PROKAR_LIPOPROTEIN"/>
    <property type="match status" value="1"/>
</dbReference>
<reference evidence="1" key="1">
    <citation type="journal article" date="2015" name="Nature">
        <title>Complex archaea that bridge the gap between prokaryotes and eukaryotes.</title>
        <authorList>
            <person name="Spang A."/>
            <person name="Saw J.H."/>
            <person name="Jorgensen S.L."/>
            <person name="Zaremba-Niedzwiedzka K."/>
            <person name="Martijn J."/>
            <person name="Lind A.E."/>
            <person name="van Eijk R."/>
            <person name="Schleper C."/>
            <person name="Guy L."/>
            <person name="Ettema T.J."/>
        </authorList>
    </citation>
    <scope>NUCLEOTIDE SEQUENCE</scope>
</reference>
<accession>A0A0F9V5T6</accession>
<dbReference type="EMBL" id="LAZR01000047">
    <property type="protein sequence ID" value="KKN99329.1"/>
    <property type="molecule type" value="Genomic_DNA"/>
</dbReference>
<gene>
    <name evidence="1" type="ORF">LCGC14_0137730</name>
</gene>
<organism evidence="1">
    <name type="scientific">marine sediment metagenome</name>
    <dbReference type="NCBI Taxonomy" id="412755"/>
    <lineage>
        <taxon>unclassified sequences</taxon>
        <taxon>metagenomes</taxon>
        <taxon>ecological metagenomes</taxon>
    </lineage>
</organism>
<protein>
    <recommendedName>
        <fullName evidence="2">Lipoprotein</fullName>
    </recommendedName>
</protein>
<dbReference type="AlphaFoldDB" id="A0A0F9V5T6"/>